<dbReference type="EMBL" id="MCIA01000033">
    <property type="protein sequence ID" value="RKD28889.1"/>
    <property type="molecule type" value="Genomic_DNA"/>
</dbReference>
<dbReference type="PROSITE" id="PS51502">
    <property type="entry name" value="S_R_A_B_BARREL"/>
    <property type="match status" value="1"/>
</dbReference>
<evidence type="ECO:0000259" key="1">
    <source>
        <dbReference type="PROSITE" id="PS51502"/>
    </source>
</evidence>
<accession>A0A419SUH5</accession>
<dbReference type="Pfam" id="PF07876">
    <property type="entry name" value="Dabb"/>
    <property type="match status" value="1"/>
</dbReference>
<gene>
    <name evidence="2" type="ORF">BET01_09100</name>
</gene>
<name>A0A419SUH5_9FIRM</name>
<dbReference type="AlphaFoldDB" id="A0A419SUH5"/>
<dbReference type="OrthoDB" id="9808130at2"/>
<keyword evidence="3" id="KW-1185">Reference proteome</keyword>
<evidence type="ECO:0000313" key="2">
    <source>
        <dbReference type="EMBL" id="RKD28889.1"/>
    </source>
</evidence>
<sequence>MITNTLLIKLKERNNETIEKTKSMLLSMEGKIEVLQGIQVQLDIRHGASSYDILLITHFDSMEDMDAYLIDPVHVEVSKYIAGVIESGASVCYEVL</sequence>
<dbReference type="Gene3D" id="3.30.70.100">
    <property type="match status" value="1"/>
</dbReference>
<dbReference type="Proteomes" id="UP000284277">
    <property type="component" value="Unassembled WGS sequence"/>
</dbReference>
<protein>
    <submittedName>
        <fullName evidence="2">Stress protein</fullName>
    </submittedName>
</protein>
<dbReference type="RefSeq" id="WP_120198333.1">
    <property type="nucleotide sequence ID" value="NZ_MCIA01000033.1"/>
</dbReference>
<dbReference type="SMART" id="SM00886">
    <property type="entry name" value="Dabb"/>
    <property type="match status" value="1"/>
</dbReference>
<reference evidence="2 3" key="1">
    <citation type="submission" date="2016-08" db="EMBL/GenBank/DDBJ databases">
        <title>A new outlook on sporulation: Clostridium algidixylanolyticum.</title>
        <authorList>
            <person name="Poppleton D.I."/>
            <person name="Gribaldo S."/>
        </authorList>
    </citation>
    <scope>NUCLEOTIDE SEQUENCE [LARGE SCALE GENOMIC DNA]</scope>
    <source>
        <strain evidence="2 3">SPL73</strain>
    </source>
</reference>
<dbReference type="SUPFAM" id="SSF54909">
    <property type="entry name" value="Dimeric alpha+beta barrel"/>
    <property type="match status" value="1"/>
</dbReference>
<proteinExistence type="predicted"/>
<organism evidence="2 3">
    <name type="scientific">Lacrimispora algidixylanolytica</name>
    <dbReference type="NCBI Taxonomy" id="94868"/>
    <lineage>
        <taxon>Bacteria</taxon>
        <taxon>Bacillati</taxon>
        <taxon>Bacillota</taxon>
        <taxon>Clostridia</taxon>
        <taxon>Lachnospirales</taxon>
        <taxon>Lachnospiraceae</taxon>
        <taxon>Lacrimispora</taxon>
    </lineage>
</organism>
<feature type="domain" description="Stress-response A/B barrel" evidence="1">
    <location>
        <begin position="2"/>
        <end position="93"/>
    </location>
</feature>
<dbReference type="InterPro" id="IPR013097">
    <property type="entry name" value="Dabb"/>
</dbReference>
<evidence type="ECO:0000313" key="3">
    <source>
        <dbReference type="Proteomes" id="UP000284277"/>
    </source>
</evidence>
<dbReference type="InterPro" id="IPR011008">
    <property type="entry name" value="Dimeric_a/b-barrel"/>
</dbReference>
<comment type="caution">
    <text evidence="2">The sequence shown here is derived from an EMBL/GenBank/DDBJ whole genome shotgun (WGS) entry which is preliminary data.</text>
</comment>